<reference evidence="1 2" key="2">
    <citation type="journal article" date="2022" name="Mol. Ecol. Resour.">
        <title>The genomes of chicory, endive, great burdock and yacon provide insights into Asteraceae paleo-polyploidization history and plant inulin production.</title>
        <authorList>
            <person name="Fan W."/>
            <person name="Wang S."/>
            <person name="Wang H."/>
            <person name="Wang A."/>
            <person name="Jiang F."/>
            <person name="Liu H."/>
            <person name="Zhao H."/>
            <person name="Xu D."/>
            <person name="Zhang Y."/>
        </authorList>
    </citation>
    <scope>NUCLEOTIDE SEQUENCE [LARGE SCALE GENOMIC DNA]</scope>
    <source>
        <strain evidence="2">cv. Punajuju</strain>
        <tissue evidence="1">Leaves</tissue>
    </source>
</reference>
<proteinExistence type="predicted"/>
<dbReference type="EMBL" id="CM042009">
    <property type="protein sequence ID" value="KAI3792417.1"/>
    <property type="molecule type" value="Genomic_DNA"/>
</dbReference>
<gene>
    <name evidence="1" type="ORF">L2E82_06294</name>
</gene>
<sequence>MDAAARMIEKAIVANPTYAKAYNNLGVLYRDAGSISLAIEAYEQCLKIDPDSRNAGRNRLVGMNYINEGTDEKLFEAHRLFLQFEAILNLSGCMAGCSAGENDEGEETVAAAMTGNRGRWRAFGGRG</sequence>
<comment type="caution">
    <text evidence="1">The sequence shown here is derived from an EMBL/GenBank/DDBJ whole genome shotgun (WGS) entry which is preliminary data.</text>
</comment>
<evidence type="ECO:0000313" key="1">
    <source>
        <dbReference type="EMBL" id="KAI3792417.1"/>
    </source>
</evidence>
<protein>
    <submittedName>
        <fullName evidence="1">Uncharacterized protein</fullName>
    </submittedName>
</protein>
<accession>A0ACB9HBU5</accession>
<name>A0ACB9HBU5_CICIN</name>
<dbReference type="Proteomes" id="UP001055811">
    <property type="component" value="Linkage Group LG01"/>
</dbReference>
<keyword evidence="2" id="KW-1185">Reference proteome</keyword>
<reference evidence="2" key="1">
    <citation type="journal article" date="2022" name="Mol. Ecol. Resour.">
        <title>The genomes of chicory, endive, great burdock and yacon provide insights into Asteraceae palaeo-polyploidization history and plant inulin production.</title>
        <authorList>
            <person name="Fan W."/>
            <person name="Wang S."/>
            <person name="Wang H."/>
            <person name="Wang A."/>
            <person name="Jiang F."/>
            <person name="Liu H."/>
            <person name="Zhao H."/>
            <person name="Xu D."/>
            <person name="Zhang Y."/>
        </authorList>
    </citation>
    <scope>NUCLEOTIDE SEQUENCE [LARGE SCALE GENOMIC DNA]</scope>
    <source>
        <strain evidence="2">cv. Punajuju</strain>
    </source>
</reference>
<organism evidence="1 2">
    <name type="scientific">Cichorium intybus</name>
    <name type="common">Chicory</name>
    <dbReference type="NCBI Taxonomy" id="13427"/>
    <lineage>
        <taxon>Eukaryota</taxon>
        <taxon>Viridiplantae</taxon>
        <taxon>Streptophyta</taxon>
        <taxon>Embryophyta</taxon>
        <taxon>Tracheophyta</taxon>
        <taxon>Spermatophyta</taxon>
        <taxon>Magnoliopsida</taxon>
        <taxon>eudicotyledons</taxon>
        <taxon>Gunneridae</taxon>
        <taxon>Pentapetalae</taxon>
        <taxon>asterids</taxon>
        <taxon>campanulids</taxon>
        <taxon>Asterales</taxon>
        <taxon>Asteraceae</taxon>
        <taxon>Cichorioideae</taxon>
        <taxon>Cichorieae</taxon>
        <taxon>Cichoriinae</taxon>
        <taxon>Cichorium</taxon>
    </lineage>
</organism>
<evidence type="ECO:0000313" key="2">
    <source>
        <dbReference type="Proteomes" id="UP001055811"/>
    </source>
</evidence>